<dbReference type="RefSeq" id="WP_110987361.1">
    <property type="nucleotide sequence ID" value="NZ_CAWNWM010000012.1"/>
</dbReference>
<evidence type="ECO:0000313" key="4">
    <source>
        <dbReference type="Proteomes" id="UP000248857"/>
    </source>
</evidence>
<dbReference type="PANTHER" id="PTHR31332:SF0">
    <property type="entry name" value="7-HYDROXYMETHYL CHLOROPHYLL A REDUCTASE, CHLOROPLASTIC"/>
    <property type="match status" value="1"/>
</dbReference>
<dbReference type="GO" id="GO:0033354">
    <property type="term" value="P:chlorophyll cycle"/>
    <property type="evidence" value="ECO:0007669"/>
    <property type="project" value="TreeGrafter"/>
</dbReference>
<feature type="domain" description="Coenzyme F420 hydrogenase/dehydrogenase beta subunit C-terminal" evidence="2">
    <location>
        <begin position="164"/>
        <end position="320"/>
    </location>
</feature>
<dbReference type="PANTHER" id="PTHR31332">
    <property type="entry name" value="7-HYDROXYMETHYL CHLOROPHYLL A REDUCTASE, CHLOROPLASTIC"/>
    <property type="match status" value="1"/>
</dbReference>
<dbReference type="InterPro" id="IPR045220">
    <property type="entry name" value="FRHB/FDHB/HCAR-like"/>
</dbReference>
<dbReference type="GO" id="GO:0090415">
    <property type="term" value="F:7-hydroxymethyl chlorophyll a reductase activity"/>
    <property type="evidence" value="ECO:0007669"/>
    <property type="project" value="TreeGrafter"/>
</dbReference>
<dbReference type="InterPro" id="IPR007525">
    <property type="entry name" value="FrhB_FdhB_C"/>
</dbReference>
<accession>A0A2W1JEC6</accession>
<dbReference type="OrthoDB" id="593768at2"/>
<gene>
    <name evidence="3" type="primary">cvrA_2</name>
    <name evidence="3" type="ORF">C1752_03959</name>
</gene>
<reference evidence="3 4" key="1">
    <citation type="journal article" date="2018" name="Sci. Rep.">
        <title>A novel species of the marine cyanobacterium Acaryochloris with a unique pigment content and lifestyle.</title>
        <authorList>
            <person name="Partensky F."/>
            <person name="Six C."/>
            <person name="Ratin M."/>
            <person name="Garczarek L."/>
            <person name="Vaulot D."/>
            <person name="Probert I."/>
            <person name="Calteau A."/>
            <person name="Gourvil P."/>
            <person name="Marie D."/>
            <person name="Grebert T."/>
            <person name="Bouchier C."/>
            <person name="Le Panse S."/>
            <person name="Gachenot M."/>
            <person name="Rodriguez F."/>
            <person name="Garrido J.L."/>
        </authorList>
    </citation>
    <scope>NUCLEOTIDE SEQUENCE [LARGE SCALE GENOMIC DNA]</scope>
    <source>
        <strain evidence="3 4">RCC1774</strain>
    </source>
</reference>
<proteinExistence type="predicted"/>
<comment type="caution">
    <text evidence="3">The sequence shown here is derived from an EMBL/GenBank/DDBJ whole genome shotgun (WGS) entry which is preliminary data.</text>
</comment>
<evidence type="ECO:0000259" key="2">
    <source>
        <dbReference type="Pfam" id="PF04432"/>
    </source>
</evidence>
<dbReference type="InterPro" id="IPR007516">
    <property type="entry name" value="Co_F420_Hydgase/DH_bsu_N"/>
</dbReference>
<evidence type="ECO:0000259" key="1">
    <source>
        <dbReference type="Pfam" id="PF04422"/>
    </source>
</evidence>
<keyword evidence="4" id="KW-1185">Reference proteome</keyword>
<sequence>MSMTDDWRTKSQPIPPGGRYPAGDYCSHCGLCDTYYVAHVKDACAFLGDGMQKVETLEPQVHGRSRKDNLERRFGVCTAMHTVKMDPPVAGAQWTGVVTSLAIALLENDWVDGVICVQSDPDDRFKPKPVIATTVEEIMAARGVKPTLSPNLNILALLEESNLKRILFCGVGCQVQALRSVEHHLNLEQLYVIGTHCVDNGKREGLDKFLETTSDSPETVKHYEFMQDYQVHLKHTDGHTEKVPYFCLPTKELNNVIAPSCYSCFDYMNGLADLVVGYMGVPYQNVPMTEHYQQVTIRNKKGVQMFELIKPKASIESVEMEGDCRNFVLQTVFQEERASNSRLPKFIGKWLAAALTKFGPQGLEFAKYSIDYHTIRNYLFVKRHWGTKADQHIPGYSKAIVKEYDQNDKISRLLR</sequence>
<evidence type="ECO:0000313" key="3">
    <source>
        <dbReference type="EMBL" id="PZD72038.1"/>
    </source>
</evidence>
<dbReference type="Pfam" id="PF04432">
    <property type="entry name" value="FrhB_FdhB_C"/>
    <property type="match status" value="1"/>
</dbReference>
<protein>
    <submittedName>
        <fullName evidence="3">3,8-divinyl-chlorophyll a reductase</fullName>
    </submittedName>
</protein>
<feature type="domain" description="Coenzyme F420 hydrogenase/dehydrogenase beta subunit N-terminal" evidence="1">
    <location>
        <begin position="82"/>
        <end position="155"/>
    </location>
</feature>
<name>A0A2W1JEC6_9CYAN</name>
<organism evidence="3 4">
    <name type="scientific">Acaryochloris thomasi RCC1774</name>
    <dbReference type="NCBI Taxonomy" id="1764569"/>
    <lineage>
        <taxon>Bacteria</taxon>
        <taxon>Bacillati</taxon>
        <taxon>Cyanobacteriota</taxon>
        <taxon>Cyanophyceae</taxon>
        <taxon>Acaryochloridales</taxon>
        <taxon>Acaryochloridaceae</taxon>
        <taxon>Acaryochloris</taxon>
        <taxon>Acaryochloris thomasi</taxon>
    </lineage>
</organism>
<dbReference type="AlphaFoldDB" id="A0A2W1JEC6"/>
<dbReference type="Pfam" id="PF04422">
    <property type="entry name" value="FrhB_FdhB_N"/>
    <property type="match status" value="1"/>
</dbReference>
<dbReference type="EMBL" id="PQWO01000012">
    <property type="protein sequence ID" value="PZD72038.1"/>
    <property type="molecule type" value="Genomic_DNA"/>
</dbReference>
<dbReference type="Proteomes" id="UP000248857">
    <property type="component" value="Unassembled WGS sequence"/>
</dbReference>